<evidence type="ECO:0000256" key="5">
    <source>
        <dbReference type="ARBA" id="ARBA00022630"/>
    </source>
</evidence>
<proteinExistence type="inferred from homology"/>
<dbReference type="UniPathway" id="UPA00049">
    <property type="reaction ID" value="UER00059"/>
</dbReference>
<evidence type="ECO:0000259" key="16">
    <source>
        <dbReference type="Pfam" id="PF02776"/>
    </source>
</evidence>
<dbReference type="RefSeq" id="WP_011498833.1">
    <property type="nucleotide sequence ID" value="NC_007955.1"/>
</dbReference>
<feature type="domain" description="Thiamine pyrophosphate enzyme central" evidence="14">
    <location>
        <begin position="197"/>
        <end position="332"/>
    </location>
</feature>
<evidence type="ECO:0000259" key="15">
    <source>
        <dbReference type="Pfam" id="PF02775"/>
    </source>
</evidence>
<dbReference type="SUPFAM" id="SSF52467">
    <property type="entry name" value="DHS-like NAD/FAD-binding domain"/>
    <property type="match status" value="1"/>
</dbReference>
<dbReference type="InterPro" id="IPR012001">
    <property type="entry name" value="Thiamin_PyroP_enz_TPP-bd_dom"/>
</dbReference>
<comment type="pathway">
    <text evidence="1 13">Amino-acid biosynthesis; L-isoleucine biosynthesis; L-isoleucine from 2-oxobutanoate: step 1/4.</text>
</comment>
<comment type="catalytic activity">
    <reaction evidence="12 13">
        <text>2 pyruvate + H(+) = (2S)-2-acetolactate + CO2</text>
        <dbReference type="Rhea" id="RHEA:25249"/>
        <dbReference type="ChEBI" id="CHEBI:15361"/>
        <dbReference type="ChEBI" id="CHEBI:15378"/>
        <dbReference type="ChEBI" id="CHEBI:16526"/>
        <dbReference type="ChEBI" id="CHEBI:58476"/>
        <dbReference type="EC" id="2.2.1.6"/>
    </reaction>
</comment>
<dbReference type="InterPro" id="IPR039368">
    <property type="entry name" value="AHAS_TPP"/>
</dbReference>
<evidence type="ECO:0000256" key="1">
    <source>
        <dbReference type="ARBA" id="ARBA00004974"/>
    </source>
</evidence>
<evidence type="ECO:0000256" key="11">
    <source>
        <dbReference type="ARBA" id="ARBA00023304"/>
    </source>
</evidence>
<organism evidence="17 18">
    <name type="scientific">Methanococcoides burtonii (strain DSM 6242 / NBRC 107633 / OCM 468 / ACE-M)</name>
    <dbReference type="NCBI Taxonomy" id="259564"/>
    <lineage>
        <taxon>Archaea</taxon>
        <taxon>Methanobacteriati</taxon>
        <taxon>Methanobacteriota</taxon>
        <taxon>Stenosarchaea group</taxon>
        <taxon>Methanomicrobia</taxon>
        <taxon>Methanosarcinales</taxon>
        <taxon>Methanosarcinaceae</taxon>
        <taxon>Methanococcoides</taxon>
    </lineage>
</organism>
<comment type="pathway">
    <text evidence="2 13">Amino-acid biosynthesis; L-valine biosynthesis; L-valine from pyruvate: step 1/4.</text>
</comment>
<dbReference type="Pfam" id="PF02775">
    <property type="entry name" value="TPP_enzyme_C"/>
    <property type="match status" value="1"/>
</dbReference>
<comment type="cofactor">
    <cofactor evidence="13">
        <name>thiamine diphosphate</name>
        <dbReference type="ChEBI" id="CHEBI:58937"/>
    </cofactor>
    <text evidence="13">Binds 1 thiamine pyrophosphate per subunit.</text>
</comment>
<keyword evidence="4 13" id="KW-0028">Amino-acid biosynthesis</keyword>
<sequence length="563" mass="61495">MTGKAERMTGARAFVECLYRENVEVIFGYPGGVLLHIYDELYDAHLHHLLVRHEQAAVHAAEGYARATGKVGVCLATSGPGATNLVTGIANAYMDSVPMVAFTGQVPSSMIGNDAFQEANITGITMPITKHNYLVQDVKDLPRIIKEAFHIASTGRPGPVLIDLPKDITTDEIDFVYPDTVELRGYKPTFKGNAQQIKRAAAVLKDAKRPVIYAGGGVIGSEGSKELLAFAEKLKAPVTTTLTGIGGFPNDNELYLGMPGMHGTKYANYAIQESDVLIAVGVRFDDRVTGKTTSFAPNATVIHIDIDPAEISKIIKVDVPIVGDAKQILGALLKHVSECDTKEWLDKIATWKRDFPLFYVNRDDVIKPQYILEQINEVCPDAIIVTEVGQHQMWAAQYFNYTEPRTFISSGGLGTMGYGFPAAIGAKIGRPDKVVFDVSGDGSFQMNSQEMATIVQNNIPIIIAIFNNGYLGMVRQWQALFFEHRYSHTTIENSVDFVKLAEAYGAMGIRVTKPSEVKAAIEKAVEANAPVLIDFIIEREENVSPMVPAGAAINEILDLEDIQ</sequence>
<evidence type="ECO:0000256" key="13">
    <source>
        <dbReference type="RuleBase" id="RU003591"/>
    </source>
</evidence>
<keyword evidence="8" id="KW-0274">FAD</keyword>
<feature type="domain" description="Thiamine pyrophosphate enzyme N-terminal TPP-binding" evidence="16">
    <location>
        <begin position="8"/>
        <end position="120"/>
    </location>
</feature>
<dbReference type="OrthoDB" id="6837at2157"/>
<dbReference type="CDD" id="cd02015">
    <property type="entry name" value="TPP_AHAS"/>
    <property type="match status" value="1"/>
</dbReference>
<dbReference type="HOGENOM" id="CLU_013748_1_3_2"/>
<accession>Q12Y01</accession>
<evidence type="ECO:0000256" key="9">
    <source>
        <dbReference type="ARBA" id="ARBA00022842"/>
    </source>
</evidence>
<dbReference type="Pfam" id="PF02776">
    <property type="entry name" value="TPP_enzyme_N"/>
    <property type="match status" value="1"/>
</dbReference>
<dbReference type="FunFam" id="3.40.50.970:FF:000016">
    <property type="entry name" value="Acetolactate synthase"/>
    <property type="match status" value="1"/>
</dbReference>
<protein>
    <recommendedName>
        <fullName evidence="13">Acetolactate synthase</fullName>
        <ecNumber evidence="13">2.2.1.6</ecNumber>
    </recommendedName>
</protein>
<evidence type="ECO:0000256" key="2">
    <source>
        <dbReference type="ARBA" id="ARBA00005025"/>
    </source>
</evidence>
<dbReference type="CDD" id="cd07035">
    <property type="entry name" value="TPP_PYR_POX_like"/>
    <property type="match status" value="1"/>
</dbReference>
<evidence type="ECO:0000256" key="4">
    <source>
        <dbReference type="ARBA" id="ARBA00022605"/>
    </source>
</evidence>
<dbReference type="PANTHER" id="PTHR18968:SF13">
    <property type="entry name" value="ACETOLACTATE SYNTHASE CATALYTIC SUBUNIT, MITOCHONDRIAL"/>
    <property type="match status" value="1"/>
</dbReference>
<dbReference type="Gene3D" id="3.40.50.970">
    <property type="match status" value="2"/>
</dbReference>
<dbReference type="SUPFAM" id="SSF52518">
    <property type="entry name" value="Thiamin diphosphate-binding fold (THDP-binding)"/>
    <property type="match status" value="2"/>
</dbReference>
<dbReference type="EMBL" id="CP000300">
    <property type="protein sequence ID" value="ABE51675.1"/>
    <property type="molecule type" value="Genomic_DNA"/>
</dbReference>
<dbReference type="FunFam" id="3.40.50.970:FF:000007">
    <property type="entry name" value="Acetolactate synthase"/>
    <property type="match status" value="1"/>
</dbReference>
<dbReference type="GO" id="GO:0050660">
    <property type="term" value="F:flavin adenine dinucleotide binding"/>
    <property type="evidence" value="ECO:0007669"/>
    <property type="project" value="InterPro"/>
</dbReference>
<dbReference type="InterPro" id="IPR045229">
    <property type="entry name" value="TPP_enz"/>
</dbReference>
<keyword evidence="11 13" id="KW-0100">Branched-chain amino acid biosynthesis</keyword>
<evidence type="ECO:0000259" key="14">
    <source>
        <dbReference type="Pfam" id="PF00205"/>
    </source>
</evidence>
<dbReference type="PROSITE" id="PS00187">
    <property type="entry name" value="TPP_ENZYMES"/>
    <property type="match status" value="1"/>
</dbReference>
<dbReference type="Gene3D" id="3.40.50.1220">
    <property type="entry name" value="TPP-binding domain"/>
    <property type="match status" value="1"/>
</dbReference>
<keyword evidence="6 13" id="KW-0808">Transferase</keyword>
<dbReference type="GO" id="GO:0005948">
    <property type="term" value="C:acetolactate synthase complex"/>
    <property type="evidence" value="ECO:0007669"/>
    <property type="project" value="TreeGrafter"/>
</dbReference>
<evidence type="ECO:0000256" key="7">
    <source>
        <dbReference type="ARBA" id="ARBA00022723"/>
    </source>
</evidence>
<dbReference type="GO" id="GO:0000287">
    <property type="term" value="F:magnesium ion binding"/>
    <property type="evidence" value="ECO:0007669"/>
    <property type="project" value="UniProtKB-UniRule"/>
</dbReference>
<feature type="domain" description="Thiamine pyrophosphate enzyme TPP-binding" evidence="15">
    <location>
        <begin position="388"/>
        <end position="535"/>
    </location>
</feature>
<dbReference type="PANTHER" id="PTHR18968">
    <property type="entry name" value="THIAMINE PYROPHOSPHATE ENZYMES"/>
    <property type="match status" value="1"/>
</dbReference>
<dbReference type="InterPro" id="IPR011766">
    <property type="entry name" value="TPP_enzyme_TPP-bd"/>
</dbReference>
<dbReference type="GO" id="GO:0003984">
    <property type="term" value="F:acetolactate synthase activity"/>
    <property type="evidence" value="ECO:0007669"/>
    <property type="project" value="UniProtKB-EC"/>
</dbReference>
<keyword evidence="10 13" id="KW-0786">Thiamine pyrophosphate</keyword>
<dbReference type="AlphaFoldDB" id="Q12Y01"/>
<comment type="similarity">
    <text evidence="3 13">Belongs to the TPP enzyme family.</text>
</comment>
<evidence type="ECO:0000256" key="3">
    <source>
        <dbReference type="ARBA" id="ARBA00007812"/>
    </source>
</evidence>
<dbReference type="GO" id="GO:0009099">
    <property type="term" value="P:L-valine biosynthetic process"/>
    <property type="evidence" value="ECO:0007669"/>
    <property type="project" value="UniProtKB-UniPathway"/>
</dbReference>
<dbReference type="Pfam" id="PF00205">
    <property type="entry name" value="TPP_enzyme_M"/>
    <property type="match status" value="1"/>
</dbReference>
<keyword evidence="9 13" id="KW-0460">Magnesium</keyword>
<dbReference type="EC" id="2.2.1.6" evidence="13"/>
<gene>
    <name evidence="17" type="ordered locus">Mbur_0710</name>
</gene>
<dbReference type="GO" id="GO:0044272">
    <property type="term" value="P:sulfur compound biosynthetic process"/>
    <property type="evidence" value="ECO:0007669"/>
    <property type="project" value="UniProtKB-ARBA"/>
</dbReference>
<dbReference type="InterPro" id="IPR012846">
    <property type="entry name" value="Acetolactate_synth_lsu"/>
</dbReference>
<evidence type="ECO:0000256" key="6">
    <source>
        <dbReference type="ARBA" id="ARBA00022679"/>
    </source>
</evidence>
<evidence type="ECO:0000256" key="8">
    <source>
        <dbReference type="ARBA" id="ARBA00022827"/>
    </source>
</evidence>
<dbReference type="InterPro" id="IPR029035">
    <property type="entry name" value="DHS-like_NAD/FAD-binding_dom"/>
</dbReference>
<keyword evidence="5" id="KW-0285">Flavoprotein</keyword>
<dbReference type="NCBIfam" id="NF004710">
    <property type="entry name" value="PRK06048.1"/>
    <property type="match status" value="1"/>
</dbReference>
<dbReference type="FunFam" id="3.40.50.1220:FF:000008">
    <property type="entry name" value="Acetolactate synthase"/>
    <property type="match status" value="1"/>
</dbReference>
<dbReference type="InterPro" id="IPR029061">
    <property type="entry name" value="THDP-binding"/>
</dbReference>
<dbReference type="KEGG" id="mbu:Mbur_0710"/>
<reference evidence="18" key="1">
    <citation type="journal article" date="2009" name="ISME J.">
        <title>The genome sequence of the psychrophilic archaeon, Methanococcoides burtonii: the role of genome evolution in cold adaptation.</title>
        <authorList>
            <person name="Allen M.A."/>
            <person name="Lauro F.M."/>
            <person name="Williams T.J."/>
            <person name="Burg D."/>
            <person name="Siddiqui K.S."/>
            <person name="De Francisci D."/>
            <person name="Chong K.W."/>
            <person name="Pilak O."/>
            <person name="Chew H.H."/>
            <person name="De Maere M.Z."/>
            <person name="Ting L."/>
            <person name="Katrib M."/>
            <person name="Ng C."/>
            <person name="Sowers K.R."/>
            <person name="Galperin M.Y."/>
            <person name="Anderson I.J."/>
            <person name="Ivanova N."/>
            <person name="Dalin E."/>
            <person name="Martinez M."/>
            <person name="Lapidus A."/>
            <person name="Hauser L."/>
            <person name="Land M."/>
            <person name="Thomas T."/>
            <person name="Cavicchioli R."/>
        </authorList>
    </citation>
    <scope>NUCLEOTIDE SEQUENCE [LARGE SCALE GENOMIC DNA]</scope>
    <source>
        <strain evidence="18">DSM 6242 / NBRC 107633 / OCM 468 / ACE-M</strain>
    </source>
</reference>
<evidence type="ECO:0000313" key="18">
    <source>
        <dbReference type="Proteomes" id="UP000001979"/>
    </source>
</evidence>
<evidence type="ECO:0000313" key="17">
    <source>
        <dbReference type="EMBL" id="ABE51675.1"/>
    </source>
</evidence>
<dbReference type="GO" id="GO:0030976">
    <property type="term" value="F:thiamine pyrophosphate binding"/>
    <property type="evidence" value="ECO:0007669"/>
    <property type="project" value="UniProtKB-UniRule"/>
</dbReference>
<dbReference type="UniPathway" id="UPA00047">
    <property type="reaction ID" value="UER00055"/>
</dbReference>
<name>Q12Y01_METBU</name>
<comment type="cofactor">
    <cofactor evidence="13">
        <name>Mg(2+)</name>
        <dbReference type="ChEBI" id="CHEBI:18420"/>
    </cofactor>
    <text evidence="13">Binds 1 Mg(2+) ion per subunit.</text>
</comment>
<dbReference type="STRING" id="259564.Mbur_0710"/>
<dbReference type="InterPro" id="IPR000399">
    <property type="entry name" value="TPP-bd_CS"/>
</dbReference>
<evidence type="ECO:0000256" key="12">
    <source>
        <dbReference type="ARBA" id="ARBA00048670"/>
    </source>
</evidence>
<dbReference type="NCBIfam" id="TIGR00118">
    <property type="entry name" value="acolac_lg"/>
    <property type="match status" value="1"/>
</dbReference>
<dbReference type="Proteomes" id="UP000001979">
    <property type="component" value="Chromosome"/>
</dbReference>
<keyword evidence="7 13" id="KW-0479">Metal-binding</keyword>
<dbReference type="GeneID" id="3996614"/>
<evidence type="ECO:0000256" key="10">
    <source>
        <dbReference type="ARBA" id="ARBA00023052"/>
    </source>
</evidence>
<keyword evidence="18" id="KW-1185">Reference proteome</keyword>
<dbReference type="GO" id="GO:0009097">
    <property type="term" value="P:isoleucine biosynthetic process"/>
    <property type="evidence" value="ECO:0007669"/>
    <property type="project" value="UniProtKB-UniPathway"/>
</dbReference>
<dbReference type="InterPro" id="IPR012000">
    <property type="entry name" value="Thiamin_PyroP_enz_cen_dom"/>
</dbReference>